<dbReference type="Proteomes" id="UP001195483">
    <property type="component" value="Unassembled WGS sequence"/>
</dbReference>
<gene>
    <name evidence="1" type="ORF">CHS0354_003541</name>
</gene>
<evidence type="ECO:0000313" key="1">
    <source>
        <dbReference type="EMBL" id="KAK3580306.1"/>
    </source>
</evidence>
<reference evidence="1" key="3">
    <citation type="submission" date="2023-05" db="EMBL/GenBank/DDBJ databases">
        <authorList>
            <person name="Smith C.H."/>
        </authorList>
    </citation>
    <scope>NUCLEOTIDE SEQUENCE</scope>
    <source>
        <strain evidence="1">CHS0354</strain>
        <tissue evidence="1">Mantle</tissue>
    </source>
</reference>
<name>A0AAE0VJU9_9BIVA</name>
<comment type="caution">
    <text evidence="1">The sequence shown here is derived from an EMBL/GenBank/DDBJ whole genome shotgun (WGS) entry which is preliminary data.</text>
</comment>
<dbReference type="EMBL" id="JAEAOA010000281">
    <property type="protein sequence ID" value="KAK3580306.1"/>
    <property type="molecule type" value="Genomic_DNA"/>
</dbReference>
<accession>A0AAE0VJU9</accession>
<reference evidence="1" key="1">
    <citation type="journal article" date="2021" name="Genome Biol. Evol.">
        <title>A High-Quality Reference Genome for a Parasitic Bivalve with Doubly Uniparental Inheritance (Bivalvia: Unionida).</title>
        <authorList>
            <person name="Smith C.H."/>
        </authorList>
    </citation>
    <scope>NUCLEOTIDE SEQUENCE</scope>
    <source>
        <strain evidence="1">CHS0354</strain>
    </source>
</reference>
<sequence>MPGTRRGFKNFGQQAGNPRVTIQKERGVQVGSNEETKKECPVVKKDPFPIMEKSTGDVLLMFRFKLECLLRIQNACVKEKKVIQDAKGTILGYAEDIKIYEGRRWPTHPKYGLLVMHFPSLEKAQRWMDSDRVFKQQDWPSAGDSLEVIVVPMHYLPSKDIRAFQLCEMYGIMNSESFQEHYVDRVSGLLDKTKIYHGVVASADVCGLRQSWIRPHTFVVLHCADSIDKLNNFYDSVDYEPYKEFRQRICETDSIMFTIKPIKS</sequence>
<evidence type="ECO:0000313" key="2">
    <source>
        <dbReference type="Proteomes" id="UP001195483"/>
    </source>
</evidence>
<dbReference type="AlphaFoldDB" id="A0AAE0VJU9"/>
<evidence type="ECO:0008006" key="3">
    <source>
        <dbReference type="Google" id="ProtNLM"/>
    </source>
</evidence>
<protein>
    <recommendedName>
        <fullName evidence="3">DUF1330 domain-containing protein</fullName>
    </recommendedName>
</protein>
<keyword evidence="2" id="KW-1185">Reference proteome</keyword>
<organism evidence="1 2">
    <name type="scientific">Potamilus streckersoni</name>
    <dbReference type="NCBI Taxonomy" id="2493646"/>
    <lineage>
        <taxon>Eukaryota</taxon>
        <taxon>Metazoa</taxon>
        <taxon>Spiralia</taxon>
        <taxon>Lophotrochozoa</taxon>
        <taxon>Mollusca</taxon>
        <taxon>Bivalvia</taxon>
        <taxon>Autobranchia</taxon>
        <taxon>Heteroconchia</taxon>
        <taxon>Palaeoheterodonta</taxon>
        <taxon>Unionida</taxon>
        <taxon>Unionoidea</taxon>
        <taxon>Unionidae</taxon>
        <taxon>Ambleminae</taxon>
        <taxon>Lampsilini</taxon>
        <taxon>Potamilus</taxon>
    </lineage>
</organism>
<proteinExistence type="predicted"/>
<reference evidence="1" key="2">
    <citation type="journal article" date="2021" name="Genome Biol. Evol.">
        <title>Developing a high-quality reference genome for a parasitic bivalve with doubly uniparental inheritance (Bivalvia: Unionida).</title>
        <authorList>
            <person name="Smith C.H."/>
        </authorList>
    </citation>
    <scope>NUCLEOTIDE SEQUENCE</scope>
    <source>
        <strain evidence="1">CHS0354</strain>
        <tissue evidence="1">Mantle</tissue>
    </source>
</reference>